<dbReference type="AlphaFoldDB" id="A0A9D1DHM7"/>
<dbReference type="GO" id="GO:0000976">
    <property type="term" value="F:transcription cis-regulatory region binding"/>
    <property type="evidence" value="ECO:0007669"/>
    <property type="project" value="TreeGrafter"/>
</dbReference>
<evidence type="ECO:0000256" key="3">
    <source>
        <dbReference type="ARBA" id="ARBA00022833"/>
    </source>
</evidence>
<feature type="binding site" evidence="7">
    <location>
        <position position="76"/>
    </location>
    <ligand>
        <name>Zn(2+)</name>
        <dbReference type="ChEBI" id="CHEBI:29105"/>
    </ligand>
</feature>
<evidence type="ECO:0000256" key="8">
    <source>
        <dbReference type="PIRSR" id="PIRSR602481-2"/>
    </source>
</evidence>
<dbReference type="GO" id="GO:0008270">
    <property type="term" value="F:zinc ion binding"/>
    <property type="evidence" value="ECO:0007669"/>
    <property type="project" value="TreeGrafter"/>
</dbReference>
<comment type="caution">
    <text evidence="9">The sequence shown here is derived from an EMBL/GenBank/DDBJ whole genome shotgun (WGS) entry which is preliminary data.</text>
</comment>
<feature type="binding site" evidence="8">
    <location>
        <position position="88"/>
    </location>
    <ligand>
        <name>Fe cation</name>
        <dbReference type="ChEBI" id="CHEBI:24875"/>
    </ligand>
</feature>
<dbReference type="PANTHER" id="PTHR33202">
    <property type="entry name" value="ZINC UPTAKE REGULATION PROTEIN"/>
    <property type="match status" value="1"/>
</dbReference>
<evidence type="ECO:0000256" key="4">
    <source>
        <dbReference type="ARBA" id="ARBA00023015"/>
    </source>
</evidence>
<dbReference type="GO" id="GO:1900376">
    <property type="term" value="P:regulation of secondary metabolite biosynthetic process"/>
    <property type="evidence" value="ECO:0007669"/>
    <property type="project" value="TreeGrafter"/>
</dbReference>
<evidence type="ECO:0000256" key="7">
    <source>
        <dbReference type="PIRSR" id="PIRSR602481-1"/>
    </source>
</evidence>
<sequence>MTKYMKKILEIVQTSYAHLTAEQVFQELRRTYPTVAMATVYNNLNRLWEAGQIRKVSVEGLPDRYDRTARHDHLLCQRCGKLVDVDLEDLTDRLERQTGVSLLGYDLKLAYLCEGCKAGGKPR</sequence>
<dbReference type="Proteomes" id="UP000824239">
    <property type="component" value="Unassembled WGS sequence"/>
</dbReference>
<reference evidence="9" key="1">
    <citation type="submission" date="2020-10" db="EMBL/GenBank/DDBJ databases">
        <authorList>
            <person name="Gilroy R."/>
        </authorList>
    </citation>
    <scope>NUCLEOTIDE SEQUENCE</scope>
    <source>
        <strain evidence="9">ChiBcec15-4380</strain>
    </source>
</reference>
<comment type="cofactor">
    <cofactor evidence="7">
        <name>Zn(2+)</name>
        <dbReference type="ChEBI" id="CHEBI:29105"/>
    </cofactor>
    <text evidence="7">Binds 1 zinc ion per subunit.</text>
</comment>
<keyword evidence="8" id="KW-0408">Iron</keyword>
<comment type="cofactor">
    <cofactor evidence="8">
        <name>Mn(2+)</name>
        <dbReference type="ChEBI" id="CHEBI:29035"/>
    </cofactor>
    <cofactor evidence="8">
        <name>Fe(2+)</name>
        <dbReference type="ChEBI" id="CHEBI:29033"/>
    </cofactor>
    <text evidence="8">Binds 1 Mn(2+) or Fe(2+) ion per subunit.</text>
</comment>
<keyword evidence="2" id="KW-0678">Repressor</keyword>
<feature type="binding site" evidence="8">
    <location>
        <position position="72"/>
    </location>
    <ligand>
        <name>Fe cation</name>
        <dbReference type="ChEBI" id="CHEBI:24875"/>
    </ligand>
</feature>
<dbReference type="SUPFAM" id="SSF46785">
    <property type="entry name" value="Winged helix' DNA-binding domain"/>
    <property type="match status" value="1"/>
</dbReference>
<accession>A0A9D1DHM7</accession>
<dbReference type="GO" id="GO:0003700">
    <property type="term" value="F:DNA-binding transcription factor activity"/>
    <property type="evidence" value="ECO:0007669"/>
    <property type="project" value="InterPro"/>
</dbReference>
<evidence type="ECO:0000256" key="5">
    <source>
        <dbReference type="ARBA" id="ARBA00023125"/>
    </source>
</evidence>
<name>A0A9D1DHM7_9FIRM</name>
<evidence type="ECO:0000256" key="6">
    <source>
        <dbReference type="ARBA" id="ARBA00023163"/>
    </source>
</evidence>
<feature type="binding site" evidence="7">
    <location>
        <position position="113"/>
    </location>
    <ligand>
        <name>Zn(2+)</name>
        <dbReference type="ChEBI" id="CHEBI:29105"/>
    </ligand>
</feature>
<dbReference type="CDD" id="cd07153">
    <property type="entry name" value="Fur_like"/>
    <property type="match status" value="1"/>
</dbReference>
<dbReference type="Pfam" id="PF01475">
    <property type="entry name" value="FUR"/>
    <property type="match status" value="1"/>
</dbReference>
<comment type="similarity">
    <text evidence="1">Belongs to the Fur family.</text>
</comment>
<keyword evidence="3 7" id="KW-0862">Zinc</keyword>
<evidence type="ECO:0000256" key="1">
    <source>
        <dbReference type="ARBA" id="ARBA00007957"/>
    </source>
</evidence>
<dbReference type="InterPro" id="IPR002481">
    <property type="entry name" value="FUR"/>
</dbReference>
<keyword evidence="5" id="KW-0238">DNA-binding</keyword>
<feature type="binding site" evidence="7">
    <location>
        <position position="116"/>
    </location>
    <ligand>
        <name>Zn(2+)</name>
        <dbReference type="ChEBI" id="CHEBI:29105"/>
    </ligand>
</feature>
<dbReference type="GO" id="GO:0045892">
    <property type="term" value="P:negative regulation of DNA-templated transcription"/>
    <property type="evidence" value="ECO:0007669"/>
    <property type="project" value="TreeGrafter"/>
</dbReference>
<dbReference type="Gene3D" id="1.10.10.10">
    <property type="entry name" value="Winged helix-like DNA-binding domain superfamily/Winged helix DNA-binding domain"/>
    <property type="match status" value="1"/>
</dbReference>
<evidence type="ECO:0000313" key="9">
    <source>
        <dbReference type="EMBL" id="HIR50761.1"/>
    </source>
</evidence>
<dbReference type="EMBL" id="DVHE01000047">
    <property type="protein sequence ID" value="HIR50761.1"/>
    <property type="molecule type" value="Genomic_DNA"/>
</dbReference>
<evidence type="ECO:0000313" key="10">
    <source>
        <dbReference type="Proteomes" id="UP000824239"/>
    </source>
</evidence>
<keyword evidence="4" id="KW-0805">Transcription regulation</keyword>
<dbReference type="InterPro" id="IPR043135">
    <property type="entry name" value="Fur_C"/>
</dbReference>
<dbReference type="InterPro" id="IPR036388">
    <property type="entry name" value="WH-like_DNA-bd_sf"/>
</dbReference>
<dbReference type="PANTHER" id="PTHR33202:SF7">
    <property type="entry name" value="FERRIC UPTAKE REGULATION PROTEIN"/>
    <property type="match status" value="1"/>
</dbReference>
<evidence type="ECO:0000256" key="2">
    <source>
        <dbReference type="ARBA" id="ARBA00022491"/>
    </source>
</evidence>
<dbReference type="InterPro" id="IPR036390">
    <property type="entry name" value="WH_DNA-bd_sf"/>
</dbReference>
<reference evidence="9" key="2">
    <citation type="journal article" date="2021" name="PeerJ">
        <title>Extensive microbial diversity within the chicken gut microbiome revealed by metagenomics and culture.</title>
        <authorList>
            <person name="Gilroy R."/>
            <person name="Ravi A."/>
            <person name="Getino M."/>
            <person name="Pursley I."/>
            <person name="Horton D.L."/>
            <person name="Alikhan N.F."/>
            <person name="Baker D."/>
            <person name="Gharbi K."/>
            <person name="Hall N."/>
            <person name="Watson M."/>
            <person name="Adriaenssens E.M."/>
            <person name="Foster-Nyarko E."/>
            <person name="Jarju S."/>
            <person name="Secka A."/>
            <person name="Antonio M."/>
            <person name="Oren A."/>
            <person name="Chaudhuri R.R."/>
            <person name="La Ragione R."/>
            <person name="Hildebrand F."/>
            <person name="Pallen M.J."/>
        </authorList>
    </citation>
    <scope>NUCLEOTIDE SEQUENCE</scope>
    <source>
        <strain evidence="9">ChiBcec15-4380</strain>
    </source>
</reference>
<keyword evidence="6" id="KW-0804">Transcription</keyword>
<keyword evidence="7" id="KW-0479">Metal-binding</keyword>
<gene>
    <name evidence="9" type="ORF">IAA53_05680</name>
</gene>
<protein>
    <submittedName>
        <fullName evidence="9">Transcriptional repressor</fullName>
    </submittedName>
</protein>
<organism evidence="9 10">
    <name type="scientific">Candidatus Avoscillospira avicola</name>
    <dbReference type="NCBI Taxonomy" id="2840706"/>
    <lineage>
        <taxon>Bacteria</taxon>
        <taxon>Bacillati</taxon>
        <taxon>Bacillota</taxon>
        <taxon>Clostridia</taxon>
        <taxon>Eubacteriales</taxon>
        <taxon>Oscillospiraceae</taxon>
        <taxon>Oscillospiraceae incertae sedis</taxon>
        <taxon>Candidatus Avoscillospira</taxon>
    </lineage>
</organism>
<feature type="binding site" evidence="7">
    <location>
        <position position="79"/>
    </location>
    <ligand>
        <name>Zn(2+)</name>
        <dbReference type="ChEBI" id="CHEBI:29105"/>
    </ligand>
</feature>
<dbReference type="Gene3D" id="3.30.1490.190">
    <property type="match status" value="1"/>
</dbReference>
<proteinExistence type="inferred from homology"/>